<keyword evidence="11" id="KW-0067">ATP-binding</keyword>
<dbReference type="GO" id="GO:0006303">
    <property type="term" value="P:double-strand break repair via nonhomologous end joining"/>
    <property type="evidence" value="ECO:0007669"/>
    <property type="project" value="InterPro"/>
</dbReference>
<evidence type="ECO:0000256" key="10">
    <source>
        <dbReference type="ARBA" id="ARBA00022806"/>
    </source>
</evidence>
<keyword evidence="15" id="KW-0234">DNA repair</keyword>
<dbReference type="Pfam" id="PF02735">
    <property type="entry name" value="Ku"/>
    <property type="match status" value="1"/>
</dbReference>
<protein>
    <recommendedName>
        <fullName evidence="5">ATP-dependent DNA helicase II subunit 2</fullName>
        <ecNumber evidence="4">3.6.4.12</ecNumber>
    </recommendedName>
    <alternativeName>
        <fullName evidence="17">ATP-dependent DNA helicase II subunit Ku80</fullName>
    </alternativeName>
</protein>
<evidence type="ECO:0000313" key="20">
    <source>
        <dbReference type="Proteomes" id="UP000009328"/>
    </source>
</evidence>
<keyword evidence="7" id="KW-0547">Nucleotide-binding</keyword>
<dbReference type="SUPFAM" id="SSF100939">
    <property type="entry name" value="SPOC domain-like"/>
    <property type="match status" value="1"/>
</dbReference>
<evidence type="ECO:0000256" key="15">
    <source>
        <dbReference type="ARBA" id="ARBA00023204"/>
    </source>
</evidence>
<evidence type="ECO:0000256" key="13">
    <source>
        <dbReference type="ARBA" id="ARBA00023125"/>
    </source>
</evidence>
<accession>K0KJX8</accession>
<evidence type="ECO:0000256" key="17">
    <source>
        <dbReference type="ARBA" id="ARBA00031847"/>
    </source>
</evidence>
<dbReference type="STRING" id="1206466.K0KJX8"/>
<dbReference type="GO" id="GO:0003690">
    <property type="term" value="F:double-stranded DNA binding"/>
    <property type="evidence" value="ECO:0007669"/>
    <property type="project" value="TreeGrafter"/>
</dbReference>
<keyword evidence="8" id="KW-0227">DNA damage</keyword>
<evidence type="ECO:0000256" key="7">
    <source>
        <dbReference type="ARBA" id="ARBA00022741"/>
    </source>
</evidence>
<dbReference type="EC" id="3.6.4.12" evidence="4"/>
<dbReference type="HOGENOM" id="CLU_023247_0_0_1"/>
<feature type="domain" description="Ku" evidence="18">
    <location>
        <begin position="292"/>
        <end position="446"/>
    </location>
</feature>
<dbReference type="SUPFAM" id="SSF53300">
    <property type="entry name" value="vWA-like"/>
    <property type="match status" value="1"/>
</dbReference>
<dbReference type="PANTHER" id="PTHR12604">
    <property type="entry name" value="KU AUTOANTIGEN DNA HELICASE"/>
    <property type="match status" value="1"/>
</dbReference>
<dbReference type="CDD" id="cd00873">
    <property type="entry name" value="KU80"/>
    <property type="match status" value="1"/>
</dbReference>
<keyword evidence="10" id="KW-0347">Helicase</keyword>
<evidence type="ECO:0000313" key="19">
    <source>
        <dbReference type="EMBL" id="CCH45565.1"/>
    </source>
</evidence>
<keyword evidence="12" id="KW-0779">Telomere</keyword>
<dbReference type="InterPro" id="IPR016194">
    <property type="entry name" value="SPOC-like_C_dom_sf"/>
</dbReference>
<evidence type="ECO:0000256" key="6">
    <source>
        <dbReference type="ARBA" id="ARBA00022454"/>
    </source>
</evidence>
<dbReference type="InterPro" id="IPR024193">
    <property type="entry name" value="Ku80"/>
</dbReference>
<dbReference type="GO" id="GO:0000781">
    <property type="term" value="C:chromosome, telomeric region"/>
    <property type="evidence" value="ECO:0007669"/>
    <property type="project" value="UniProtKB-SubCell"/>
</dbReference>
<name>K0KJX8_WICCF</name>
<evidence type="ECO:0000256" key="12">
    <source>
        <dbReference type="ARBA" id="ARBA00022895"/>
    </source>
</evidence>
<proteinExistence type="inferred from homology"/>
<dbReference type="Gene3D" id="2.40.290.10">
    <property type="match status" value="1"/>
</dbReference>
<keyword evidence="13" id="KW-0238">DNA-binding</keyword>
<dbReference type="GO" id="GO:0043564">
    <property type="term" value="C:Ku70:Ku80 complex"/>
    <property type="evidence" value="ECO:0007669"/>
    <property type="project" value="InterPro"/>
</dbReference>
<evidence type="ECO:0000256" key="11">
    <source>
        <dbReference type="ARBA" id="ARBA00022840"/>
    </source>
</evidence>
<dbReference type="InParanoid" id="K0KJX8"/>
<dbReference type="SMART" id="SM00559">
    <property type="entry name" value="Ku78"/>
    <property type="match status" value="1"/>
</dbReference>
<keyword evidence="6" id="KW-0158">Chromosome</keyword>
<dbReference type="GO" id="GO:0042162">
    <property type="term" value="F:telomeric DNA binding"/>
    <property type="evidence" value="ECO:0007669"/>
    <property type="project" value="InterPro"/>
</dbReference>
<dbReference type="InterPro" id="IPR006164">
    <property type="entry name" value="DNA_bd_Ku70/Ku80"/>
</dbReference>
<evidence type="ECO:0000256" key="3">
    <source>
        <dbReference type="ARBA" id="ARBA00007726"/>
    </source>
</evidence>
<keyword evidence="20" id="KW-1185">Reference proteome</keyword>
<evidence type="ECO:0000256" key="9">
    <source>
        <dbReference type="ARBA" id="ARBA00022801"/>
    </source>
</evidence>
<reference evidence="19 20" key="1">
    <citation type="journal article" date="2012" name="Eukaryot. Cell">
        <title>Draft genome sequence of Wickerhamomyces ciferrii NRRL Y-1031 F-60-10.</title>
        <authorList>
            <person name="Schneider J."/>
            <person name="Andrea H."/>
            <person name="Blom J."/>
            <person name="Jaenicke S."/>
            <person name="Ruckert C."/>
            <person name="Schorsch C."/>
            <person name="Szczepanowski R."/>
            <person name="Farwick M."/>
            <person name="Goesmann A."/>
            <person name="Puhler A."/>
            <person name="Schaffer S."/>
            <person name="Tauch A."/>
            <person name="Kohler T."/>
            <person name="Brinkrolf K."/>
        </authorList>
    </citation>
    <scope>NUCLEOTIDE SEQUENCE [LARGE SCALE GENOMIC DNA]</scope>
    <source>
        <strain evidence="20">ATCC 14091 / BCRC 22168 / CBS 111 / JCM 3599 / NBRC 0793 / NRRL Y-1031 F-60-10</strain>
    </source>
</reference>
<dbReference type="GO" id="GO:0016787">
    <property type="term" value="F:hydrolase activity"/>
    <property type="evidence" value="ECO:0007669"/>
    <property type="project" value="UniProtKB-KW"/>
</dbReference>
<dbReference type="Gene3D" id="3.40.50.410">
    <property type="entry name" value="von Willebrand factor, type A domain"/>
    <property type="match status" value="1"/>
</dbReference>
<sequence>MYNSNIIKEHSNSIETPKWLIKKCVKLESYDSEPLLTITRLLLLLLMLTPQWGPNMVDVKPFFNDLKQYDVQPTLKELKDEDRSGIVRALLLTIQNMNNFVKKLKYKKNIVLVTNSRTTPELDEEYSNAIVELINGANINLVLIGVDFHDGTEIEDFKRNIKSWESLFQALPDSTLMTGKDADNVVNYPNPKIVRPVKTFSGEFRIGANLIDKDFKPHDDLSCVCFNVDGYPATKIDRPQPRKTFALNKQDEPEPISISTEYEIHLYTNDFDNENELQNADEEDLESRPFEVQPIEKENLVKGYKYGKNTVVLPPTLDEKRKYLTEPGIDIRGIVSSQKIPRCYLTSEATIILGAKQSEADTRALGAFVDALTELDSFALARYVAKKNAEVQMVVLIPVYIKKNGGLTNKRKNDDENLEDIRGLILTRLPFYEDEKIATFPSLTEVITTSGKTITENHKLLPSDEVKELMDDLVTTMNLDSTNETDFDGDKRIFNPLVADTQLPLLKPLGNHDNLVKRSTGIHRVNLALKDIAIKGAVHDGGLESYLEQDDIIPPISEQLKADTLMKYKQKKKKKMTFH</sequence>
<evidence type="ECO:0000256" key="14">
    <source>
        <dbReference type="ARBA" id="ARBA00023172"/>
    </source>
</evidence>
<evidence type="ECO:0000256" key="8">
    <source>
        <dbReference type="ARBA" id="ARBA00022763"/>
    </source>
</evidence>
<evidence type="ECO:0000256" key="5">
    <source>
        <dbReference type="ARBA" id="ARBA00021792"/>
    </source>
</evidence>
<dbReference type="GO" id="GO:0003678">
    <property type="term" value="F:DNA helicase activity"/>
    <property type="evidence" value="ECO:0007669"/>
    <property type="project" value="UniProtKB-EC"/>
</dbReference>
<comment type="caution">
    <text evidence="19">The sequence shown here is derived from an EMBL/GenBank/DDBJ whole genome shotgun (WGS) entry which is preliminary data.</text>
</comment>
<dbReference type="AlphaFoldDB" id="K0KJX8"/>
<dbReference type="EMBL" id="CAIF01000200">
    <property type="protein sequence ID" value="CCH45565.1"/>
    <property type="molecule type" value="Genomic_DNA"/>
</dbReference>
<dbReference type="GO" id="GO:0000723">
    <property type="term" value="P:telomere maintenance"/>
    <property type="evidence" value="ECO:0007669"/>
    <property type="project" value="InterPro"/>
</dbReference>
<dbReference type="GO" id="GO:0003684">
    <property type="term" value="F:damaged DNA binding"/>
    <property type="evidence" value="ECO:0007669"/>
    <property type="project" value="InterPro"/>
</dbReference>
<organism evidence="19 20">
    <name type="scientific">Wickerhamomyces ciferrii (strain ATCC 14091 / BCRC 22168 / CBS 111 / JCM 3599 / NBRC 0793 / NRRL Y-1031 F-60-10)</name>
    <name type="common">Yeast</name>
    <name type="synonym">Pichia ciferrii</name>
    <dbReference type="NCBI Taxonomy" id="1206466"/>
    <lineage>
        <taxon>Eukaryota</taxon>
        <taxon>Fungi</taxon>
        <taxon>Dikarya</taxon>
        <taxon>Ascomycota</taxon>
        <taxon>Saccharomycotina</taxon>
        <taxon>Saccharomycetes</taxon>
        <taxon>Phaffomycetales</taxon>
        <taxon>Wickerhamomycetaceae</taxon>
        <taxon>Wickerhamomyces</taxon>
    </lineage>
</organism>
<keyword evidence="16" id="KW-0539">Nucleus</keyword>
<gene>
    <name evidence="19" type="ORF">BN7_5147</name>
</gene>
<evidence type="ECO:0000256" key="2">
    <source>
        <dbReference type="ARBA" id="ARBA00004574"/>
    </source>
</evidence>
<evidence type="ECO:0000256" key="4">
    <source>
        <dbReference type="ARBA" id="ARBA00012551"/>
    </source>
</evidence>
<keyword evidence="14" id="KW-0233">DNA recombination</keyword>
<dbReference type="InterPro" id="IPR036465">
    <property type="entry name" value="vWFA_dom_sf"/>
</dbReference>
<dbReference type="Proteomes" id="UP000009328">
    <property type="component" value="Unassembled WGS sequence"/>
</dbReference>
<dbReference type="PANTHER" id="PTHR12604:SF4">
    <property type="entry name" value="X-RAY REPAIR CROSS-COMPLEMENTING PROTEIN 5"/>
    <property type="match status" value="1"/>
</dbReference>
<keyword evidence="9" id="KW-0378">Hydrolase</keyword>
<dbReference type="GO" id="GO:0006310">
    <property type="term" value="P:DNA recombination"/>
    <property type="evidence" value="ECO:0007669"/>
    <property type="project" value="UniProtKB-KW"/>
</dbReference>
<evidence type="ECO:0000256" key="1">
    <source>
        <dbReference type="ARBA" id="ARBA00004123"/>
    </source>
</evidence>
<dbReference type="GO" id="GO:0005524">
    <property type="term" value="F:ATP binding"/>
    <property type="evidence" value="ECO:0007669"/>
    <property type="project" value="UniProtKB-KW"/>
</dbReference>
<comment type="similarity">
    <text evidence="3">Belongs to the ku80 family.</text>
</comment>
<evidence type="ECO:0000256" key="16">
    <source>
        <dbReference type="ARBA" id="ARBA00023242"/>
    </source>
</evidence>
<dbReference type="FunCoup" id="K0KJX8">
    <property type="interactions" value="162"/>
</dbReference>
<dbReference type="eggNOG" id="KOG2326">
    <property type="taxonomic scope" value="Eukaryota"/>
</dbReference>
<evidence type="ECO:0000259" key="18">
    <source>
        <dbReference type="SMART" id="SM00559"/>
    </source>
</evidence>
<comment type="subcellular location">
    <subcellularLocation>
        <location evidence="2">Chromosome</location>
        <location evidence="2">Telomere</location>
    </subcellularLocation>
    <subcellularLocation>
        <location evidence="1">Nucleus</location>
    </subcellularLocation>
</comment>